<evidence type="ECO:0000256" key="1">
    <source>
        <dbReference type="SAM" id="MobiDB-lite"/>
    </source>
</evidence>
<sequence length="87" mass="9679">MPLPLLHGEETEKLHQVFADQKLRPEAGRLSWCGQRGERPVRAMHDVAHAVHVKQDVIRALVIQPAGQTPDHRPTPIAAASRPVSRD</sequence>
<accession>A0A0D1EHU6</accession>
<keyword evidence="3" id="KW-1185">Reference proteome</keyword>
<organism evidence="2 3">
    <name type="scientific">Jannaschia aquimarina</name>
    <dbReference type="NCBI Taxonomy" id="935700"/>
    <lineage>
        <taxon>Bacteria</taxon>
        <taxon>Pseudomonadati</taxon>
        <taxon>Pseudomonadota</taxon>
        <taxon>Alphaproteobacteria</taxon>
        <taxon>Rhodobacterales</taxon>
        <taxon>Roseobacteraceae</taxon>
        <taxon>Jannaschia</taxon>
    </lineage>
</organism>
<comment type="caution">
    <text evidence="2">The sequence shown here is derived from an EMBL/GenBank/DDBJ whole genome shotgun (WGS) entry which is preliminary data.</text>
</comment>
<evidence type="ECO:0000313" key="3">
    <source>
        <dbReference type="Proteomes" id="UP000032232"/>
    </source>
</evidence>
<name>A0A0D1EHU6_9RHOB</name>
<feature type="region of interest" description="Disordered" evidence="1">
    <location>
        <begin position="65"/>
        <end position="87"/>
    </location>
</feature>
<dbReference type="AlphaFoldDB" id="A0A0D1EHU6"/>
<protein>
    <submittedName>
        <fullName evidence="2">Uncharacterized protein</fullName>
    </submittedName>
</protein>
<proteinExistence type="predicted"/>
<reference evidence="2 3" key="1">
    <citation type="submission" date="2015-02" db="EMBL/GenBank/DDBJ databases">
        <title>Genome Sequence of Jannaschia aquimarina DSM28248, a member of the Roseobacter clade.</title>
        <authorList>
            <person name="Voget S."/>
            <person name="Daniel R."/>
        </authorList>
    </citation>
    <scope>NUCLEOTIDE SEQUENCE [LARGE SCALE GENOMIC DNA]</scope>
    <source>
        <strain evidence="2 3">GSW-M26</strain>
    </source>
</reference>
<gene>
    <name evidence="2" type="ORF">jaqu_18480</name>
</gene>
<evidence type="ECO:0000313" key="2">
    <source>
        <dbReference type="EMBL" id="KIT16461.1"/>
    </source>
</evidence>
<dbReference type="EMBL" id="JYFE01000034">
    <property type="protein sequence ID" value="KIT16461.1"/>
    <property type="molecule type" value="Genomic_DNA"/>
</dbReference>
<dbReference type="Proteomes" id="UP000032232">
    <property type="component" value="Unassembled WGS sequence"/>
</dbReference>